<feature type="compositionally biased region" description="Pro residues" evidence="1">
    <location>
        <begin position="119"/>
        <end position="139"/>
    </location>
</feature>
<keyword evidence="4" id="KW-1185">Reference proteome</keyword>
<feature type="compositionally biased region" description="Low complexity" evidence="1">
    <location>
        <begin position="99"/>
        <end position="108"/>
    </location>
</feature>
<dbReference type="AlphaFoldDB" id="A0A1X6PCG5"/>
<sequence>MKVRLELDIPPSEVAASTALVTALTALVTALRAPAAGGDPTAAKDAAEPAAMAAGGADGAPPRPPSHNGPATSPPRDAYRRDWAAGGGSDVAAAVAGVGGPAAAPSSSQTAYSGGSGLLPPPSSVPPGGLPGGGAPPPAAGLFAPSGGAFEPPPPPSSTHLQDDAATPASLTDLLESVALGQMAPNLAANVILTPRPSAPSVAVPAAPVLVSAFTGAILSKSAIAARHPGGIHSAGPLIQTLLHLHPGVLAEVKRAVVRRSLDVFAAGGAFAALVAVGVVPLGAALKTVTALISGAGDGVGGGGGATATTAAAAAAAGGPLTGALGRPGAVTTRAAGLTLMGKMAEMCGGRLRDAAAGGDADGGVAEGLDELRTVLEGVTEEEFAYDVDYIVDSLGWGDEGLEVGVGG</sequence>
<feature type="region of interest" description="Disordered" evidence="1">
    <location>
        <begin position="36"/>
        <end position="83"/>
    </location>
</feature>
<feature type="transmembrane region" description="Helical" evidence="2">
    <location>
        <begin position="264"/>
        <end position="286"/>
    </location>
</feature>
<evidence type="ECO:0000313" key="4">
    <source>
        <dbReference type="Proteomes" id="UP000218209"/>
    </source>
</evidence>
<feature type="compositionally biased region" description="Low complexity" evidence="1">
    <location>
        <begin position="140"/>
        <end position="150"/>
    </location>
</feature>
<organism evidence="3 4">
    <name type="scientific">Porphyra umbilicalis</name>
    <name type="common">Purple laver</name>
    <name type="synonym">Red alga</name>
    <dbReference type="NCBI Taxonomy" id="2786"/>
    <lineage>
        <taxon>Eukaryota</taxon>
        <taxon>Rhodophyta</taxon>
        <taxon>Bangiophyceae</taxon>
        <taxon>Bangiales</taxon>
        <taxon>Bangiaceae</taxon>
        <taxon>Porphyra</taxon>
    </lineage>
</organism>
<accession>A0A1X6PCG5</accession>
<dbReference type="Proteomes" id="UP000218209">
    <property type="component" value="Unassembled WGS sequence"/>
</dbReference>
<gene>
    <name evidence="3" type="ORF">BU14_0105s0027</name>
</gene>
<keyword evidence="2" id="KW-1133">Transmembrane helix</keyword>
<dbReference type="EMBL" id="KV918809">
    <property type="protein sequence ID" value="OSX78609.1"/>
    <property type="molecule type" value="Genomic_DNA"/>
</dbReference>
<evidence type="ECO:0000313" key="3">
    <source>
        <dbReference type="EMBL" id="OSX78609.1"/>
    </source>
</evidence>
<name>A0A1X6PCG5_PORUM</name>
<keyword evidence="2" id="KW-0812">Transmembrane</keyword>
<feature type="compositionally biased region" description="Low complexity" evidence="1">
    <location>
        <begin position="36"/>
        <end position="55"/>
    </location>
</feature>
<evidence type="ECO:0000256" key="1">
    <source>
        <dbReference type="SAM" id="MobiDB-lite"/>
    </source>
</evidence>
<feature type="region of interest" description="Disordered" evidence="1">
    <location>
        <begin position="99"/>
        <end position="166"/>
    </location>
</feature>
<proteinExistence type="predicted"/>
<evidence type="ECO:0000256" key="2">
    <source>
        <dbReference type="SAM" id="Phobius"/>
    </source>
</evidence>
<reference evidence="3 4" key="1">
    <citation type="submission" date="2017-03" db="EMBL/GenBank/DDBJ databases">
        <title>WGS assembly of Porphyra umbilicalis.</title>
        <authorList>
            <person name="Brawley S.H."/>
            <person name="Blouin N.A."/>
            <person name="Ficko-Blean E."/>
            <person name="Wheeler G.L."/>
            <person name="Lohr M."/>
            <person name="Goodson H.V."/>
            <person name="Jenkins J.W."/>
            <person name="Blaby-Haas C.E."/>
            <person name="Helliwell K.E."/>
            <person name="Chan C."/>
            <person name="Marriage T."/>
            <person name="Bhattacharya D."/>
            <person name="Klein A.S."/>
            <person name="Badis Y."/>
            <person name="Brodie J."/>
            <person name="Cao Y."/>
            <person name="Collen J."/>
            <person name="Dittami S.M."/>
            <person name="Gachon C.M."/>
            <person name="Green B.R."/>
            <person name="Karpowicz S."/>
            <person name="Kim J.W."/>
            <person name="Kudahl U."/>
            <person name="Lin S."/>
            <person name="Michel G."/>
            <person name="Mittag M."/>
            <person name="Olson B.J."/>
            <person name="Pangilinan J."/>
            <person name="Peng Y."/>
            <person name="Qiu H."/>
            <person name="Shu S."/>
            <person name="Singer J.T."/>
            <person name="Smith A.G."/>
            <person name="Sprecher B.N."/>
            <person name="Wagner V."/>
            <person name="Wang W."/>
            <person name="Wang Z.-Y."/>
            <person name="Yan J."/>
            <person name="Yarish C."/>
            <person name="Zoeuner-Riek S."/>
            <person name="Zhuang Y."/>
            <person name="Zou Y."/>
            <person name="Lindquist E.A."/>
            <person name="Grimwood J."/>
            <person name="Barry K."/>
            <person name="Rokhsar D.S."/>
            <person name="Schmutz J."/>
            <person name="Stiller J.W."/>
            <person name="Grossman A.R."/>
            <person name="Prochnik S.E."/>
        </authorList>
    </citation>
    <scope>NUCLEOTIDE SEQUENCE [LARGE SCALE GENOMIC DNA]</scope>
    <source>
        <strain evidence="3">4086291</strain>
    </source>
</reference>
<keyword evidence="2" id="KW-0472">Membrane</keyword>
<protein>
    <submittedName>
        <fullName evidence="3">Uncharacterized protein</fullName>
    </submittedName>
</protein>